<comment type="caution">
    <text evidence="1">The sequence shown here is derived from an EMBL/GenBank/DDBJ whole genome shotgun (WGS) entry which is preliminary data.</text>
</comment>
<proteinExistence type="predicted"/>
<evidence type="ECO:0000313" key="1">
    <source>
        <dbReference type="EMBL" id="MDR7278911.1"/>
    </source>
</evidence>
<dbReference type="Proteomes" id="UP001183643">
    <property type="component" value="Unassembled WGS sequence"/>
</dbReference>
<dbReference type="EMBL" id="JAVDYB010000001">
    <property type="protein sequence ID" value="MDR7278911.1"/>
    <property type="molecule type" value="Genomic_DNA"/>
</dbReference>
<accession>A0AAE3YUI6</accession>
<dbReference type="AlphaFoldDB" id="A0AAE3YUI6"/>
<name>A0AAE3YUI6_9ACTN</name>
<sequence>MSKIDVATTRLSRRCGAIAPATDRDALRALEQLGPSVYEPTPEKKRDAAAVLDRIAVRRGETAEALAEVLDALGVRSGAADALAVRQARATAVAAAPQPEAAWPIAHCRTCSAEIIWTVTARQGKPMPVDAGPVPDGNVRLTARPGQRPLAELLPVDERSGVSGLRKSHFATCGQAGTWRRRSP</sequence>
<protein>
    <submittedName>
        <fullName evidence="1">Uncharacterized protein</fullName>
    </submittedName>
</protein>
<evidence type="ECO:0000313" key="2">
    <source>
        <dbReference type="Proteomes" id="UP001183643"/>
    </source>
</evidence>
<keyword evidence="2" id="KW-1185">Reference proteome</keyword>
<gene>
    <name evidence="1" type="ORF">J2S41_005689</name>
</gene>
<dbReference type="RefSeq" id="WP_310372113.1">
    <property type="nucleotide sequence ID" value="NZ_JAVDYB010000001.1"/>
</dbReference>
<reference evidence="1" key="1">
    <citation type="submission" date="2023-07" db="EMBL/GenBank/DDBJ databases">
        <title>Sequencing the genomes of 1000 actinobacteria strains.</title>
        <authorList>
            <person name="Klenk H.-P."/>
        </authorList>
    </citation>
    <scope>NUCLEOTIDE SEQUENCE</scope>
    <source>
        <strain evidence="1">DSM 44707</strain>
    </source>
</reference>
<organism evidence="1 2">
    <name type="scientific">Catenuloplanes atrovinosus</name>
    <dbReference type="NCBI Taxonomy" id="137266"/>
    <lineage>
        <taxon>Bacteria</taxon>
        <taxon>Bacillati</taxon>
        <taxon>Actinomycetota</taxon>
        <taxon>Actinomycetes</taxon>
        <taxon>Micromonosporales</taxon>
        <taxon>Micromonosporaceae</taxon>
        <taxon>Catenuloplanes</taxon>
    </lineage>
</organism>